<accession>A0ABY4CLN8</accession>
<dbReference type="Proteomes" id="UP000830167">
    <property type="component" value="Chromosome"/>
</dbReference>
<evidence type="ECO:0000313" key="2">
    <source>
        <dbReference type="EMBL" id="UOF91421.1"/>
    </source>
</evidence>
<keyword evidence="1" id="KW-0446">Lipid-binding</keyword>
<dbReference type="PANTHER" id="PTHR33434:SF2">
    <property type="entry name" value="FATTY ACID-BINDING PROTEIN TM_1468"/>
    <property type="match status" value="1"/>
</dbReference>
<protein>
    <submittedName>
        <fullName evidence="2">DegV family protein</fullName>
    </submittedName>
</protein>
<dbReference type="Gene3D" id="3.40.50.10170">
    <property type="match status" value="1"/>
</dbReference>
<dbReference type="NCBIfam" id="TIGR00762">
    <property type="entry name" value="DegV"/>
    <property type="match status" value="1"/>
</dbReference>
<keyword evidence="3" id="KW-1185">Reference proteome</keyword>
<dbReference type="SUPFAM" id="SSF82549">
    <property type="entry name" value="DAK1/DegV-like"/>
    <property type="match status" value="1"/>
</dbReference>
<dbReference type="InterPro" id="IPR003797">
    <property type="entry name" value="DegV"/>
</dbReference>
<proteinExistence type="predicted"/>
<dbReference type="PROSITE" id="PS51482">
    <property type="entry name" value="DEGV"/>
    <property type="match status" value="1"/>
</dbReference>
<dbReference type="RefSeq" id="WP_347438114.1">
    <property type="nucleotide sequence ID" value="NZ_CP089291.1"/>
</dbReference>
<organism evidence="2 3">
    <name type="scientific">Fodinisporobacter ferrooxydans</name>
    <dbReference type="NCBI Taxonomy" id="2901836"/>
    <lineage>
        <taxon>Bacteria</taxon>
        <taxon>Bacillati</taxon>
        <taxon>Bacillota</taxon>
        <taxon>Bacilli</taxon>
        <taxon>Bacillales</taxon>
        <taxon>Alicyclobacillaceae</taxon>
        <taxon>Fodinisporobacter</taxon>
    </lineage>
</organism>
<dbReference type="Gene3D" id="3.30.1180.10">
    <property type="match status" value="1"/>
</dbReference>
<dbReference type="PANTHER" id="PTHR33434">
    <property type="entry name" value="DEGV DOMAIN-CONTAINING PROTEIN DR_1986-RELATED"/>
    <property type="match status" value="1"/>
</dbReference>
<dbReference type="EMBL" id="CP089291">
    <property type="protein sequence ID" value="UOF91421.1"/>
    <property type="molecule type" value="Genomic_DNA"/>
</dbReference>
<gene>
    <name evidence="2" type="ORF">LSG31_03975</name>
</gene>
<reference evidence="2" key="1">
    <citation type="submission" date="2021-12" db="EMBL/GenBank/DDBJ databases">
        <title>Alicyclobacillaceae gen. nov., sp. nov., isolated from chalcocite enrichment system.</title>
        <authorList>
            <person name="Jiang Z."/>
        </authorList>
    </citation>
    <scope>NUCLEOTIDE SEQUENCE</scope>
    <source>
        <strain evidence="2">MYW30-H2</strain>
    </source>
</reference>
<name>A0ABY4CLN8_9BACL</name>
<evidence type="ECO:0000313" key="3">
    <source>
        <dbReference type="Proteomes" id="UP000830167"/>
    </source>
</evidence>
<dbReference type="InterPro" id="IPR050270">
    <property type="entry name" value="DegV_domain_contain"/>
</dbReference>
<dbReference type="InterPro" id="IPR043168">
    <property type="entry name" value="DegV_C"/>
</dbReference>
<sequence length="280" mass="30624">MAKIAIVTDSTAAIPPEVAQELNIFILPLVVNLGEDSFKEGIDIHTDQFFQLLESAPILPTTSQPAVGDMIQTFEKALAAHDQVIAVLLSSGLSGTYASAVTAANMVGGDITVIDSQITSEPMARMAIEAATMARDGKNKEEILAHVERLIRTAKAFFVVDQLDHLHRGGRIGGAAALFGSLLQIKPILTVQDGKIELFEKVRTKRKALDRIIELVKQNIDPDHLQINVIHTRRLEEAQQLEQRVSEEFPGAITEIHELSPVISTHVGPGILALFYYQRP</sequence>
<evidence type="ECO:0000256" key="1">
    <source>
        <dbReference type="ARBA" id="ARBA00023121"/>
    </source>
</evidence>
<dbReference type="Pfam" id="PF02645">
    <property type="entry name" value="DegV"/>
    <property type="match status" value="1"/>
</dbReference>